<evidence type="ECO:0000313" key="2">
    <source>
        <dbReference type="EMBL" id="RXI01201.1"/>
    </source>
</evidence>
<proteinExistence type="predicted"/>
<organism evidence="2 3">
    <name type="scientific">Malus domestica</name>
    <name type="common">Apple</name>
    <name type="synonym">Pyrus malus</name>
    <dbReference type="NCBI Taxonomy" id="3750"/>
    <lineage>
        <taxon>Eukaryota</taxon>
        <taxon>Viridiplantae</taxon>
        <taxon>Streptophyta</taxon>
        <taxon>Embryophyta</taxon>
        <taxon>Tracheophyta</taxon>
        <taxon>Spermatophyta</taxon>
        <taxon>Magnoliopsida</taxon>
        <taxon>eudicotyledons</taxon>
        <taxon>Gunneridae</taxon>
        <taxon>Pentapetalae</taxon>
        <taxon>rosids</taxon>
        <taxon>fabids</taxon>
        <taxon>Rosales</taxon>
        <taxon>Rosaceae</taxon>
        <taxon>Amygdaloideae</taxon>
        <taxon>Maleae</taxon>
        <taxon>Malus</taxon>
    </lineage>
</organism>
<evidence type="ECO:0000313" key="3">
    <source>
        <dbReference type="Proteomes" id="UP000290289"/>
    </source>
</evidence>
<keyword evidence="1" id="KW-0812">Transmembrane</keyword>
<dbReference type="Proteomes" id="UP000290289">
    <property type="component" value="Chromosome 4"/>
</dbReference>
<keyword evidence="1" id="KW-1133">Transmembrane helix</keyword>
<comment type="caution">
    <text evidence="2">The sequence shown here is derived from an EMBL/GenBank/DDBJ whole genome shotgun (WGS) entry which is preliminary data.</text>
</comment>
<feature type="transmembrane region" description="Helical" evidence="1">
    <location>
        <begin position="6"/>
        <end position="27"/>
    </location>
</feature>
<keyword evidence="3" id="KW-1185">Reference proteome</keyword>
<feature type="transmembrane region" description="Helical" evidence="1">
    <location>
        <begin position="61"/>
        <end position="84"/>
    </location>
</feature>
<name>A0A498K0R8_MALDO</name>
<evidence type="ECO:0000256" key="1">
    <source>
        <dbReference type="SAM" id="Phobius"/>
    </source>
</evidence>
<keyword evidence="1" id="KW-0472">Membrane</keyword>
<reference evidence="2 3" key="1">
    <citation type="submission" date="2018-10" db="EMBL/GenBank/DDBJ databases">
        <title>A high-quality apple genome assembly.</title>
        <authorList>
            <person name="Hu J."/>
        </authorList>
    </citation>
    <scope>NUCLEOTIDE SEQUENCE [LARGE SCALE GENOMIC DNA]</scope>
    <source>
        <strain evidence="3">cv. HFTH1</strain>
        <tissue evidence="2">Young leaf</tissue>
    </source>
</reference>
<gene>
    <name evidence="2" type="ORF">DVH24_001435</name>
</gene>
<dbReference type="EMBL" id="RDQH01000330">
    <property type="protein sequence ID" value="RXI01201.1"/>
    <property type="molecule type" value="Genomic_DNA"/>
</dbReference>
<accession>A0A498K0R8</accession>
<protein>
    <submittedName>
        <fullName evidence="2">Uncharacterized protein</fullName>
    </submittedName>
</protein>
<sequence>MFSIFLFVSAVVSQISLLLFSNSPFLAPSFWSRKRSQFLVPHGFRLALQQLNHRNDHSSGLYFDCILSVFVSVSVYAGSLIPAVQFSEACFAPRFAAQKIKLSRNRNSGVPVTLETVGDICVAIKGFTNKQKAFENGIPSEVVLHIC</sequence>
<dbReference type="AlphaFoldDB" id="A0A498K0R8"/>